<evidence type="ECO:0000256" key="1">
    <source>
        <dbReference type="SAM" id="MobiDB-lite"/>
    </source>
</evidence>
<feature type="region of interest" description="Disordered" evidence="1">
    <location>
        <begin position="1"/>
        <end position="24"/>
    </location>
</feature>
<reference evidence="2" key="2">
    <citation type="journal article" date="2015" name="Data Brief">
        <title>Shoot transcriptome of the giant reed, Arundo donax.</title>
        <authorList>
            <person name="Barrero R.A."/>
            <person name="Guerrero F.D."/>
            <person name="Moolhuijzen P."/>
            <person name="Goolsby J.A."/>
            <person name="Tidwell J."/>
            <person name="Bellgard S.E."/>
            <person name="Bellgard M.I."/>
        </authorList>
    </citation>
    <scope>NUCLEOTIDE SEQUENCE</scope>
    <source>
        <tissue evidence="2">Shoot tissue taken approximately 20 cm above the soil surface</tissue>
    </source>
</reference>
<dbReference type="EMBL" id="GBRH01274530">
    <property type="protein sequence ID" value="JAD23365.1"/>
    <property type="molecule type" value="Transcribed_RNA"/>
</dbReference>
<sequence length="24" mass="2776">MIDNNNSVLQIQKKNAGPRFKMTQ</sequence>
<organism evidence="2">
    <name type="scientific">Arundo donax</name>
    <name type="common">Giant reed</name>
    <name type="synonym">Donax arundinaceus</name>
    <dbReference type="NCBI Taxonomy" id="35708"/>
    <lineage>
        <taxon>Eukaryota</taxon>
        <taxon>Viridiplantae</taxon>
        <taxon>Streptophyta</taxon>
        <taxon>Embryophyta</taxon>
        <taxon>Tracheophyta</taxon>
        <taxon>Spermatophyta</taxon>
        <taxon>Magnoliopsida</taxon>
        <taxon>Liliopsida</taxon>
        <taxon>Poales</taxon>
        <taxon>Poaceae</taxon>
        <taxon>PACMAD clade</taxon>
        <taxon>Arundinoideae</taxon>
        <taxon>Arundineae</taxon>
        <taxon>Arundo</taxon>
    </lineage>
</organism>
<evidence type="ECO:0000313" key="2">
    <source>
        <dbReference type="EMBL" id="JAD23365.1"/>
    </source>
</evidence>
<dbReference type="AlphaFoldDB" id="A0A0A8YCT8"/>
<accession>A0A0A8YCT8</accession>
<name>A0A0A8YCT8_ARUDO</name>
<reference evidence="2" key="1">
    <citation type="submission" date="2014-09" db="EMBL/GenBank/DDBJ databases">
        <authorList>
            <person name="Magalhaes I.L.F."/>
            <person name="Oliveira U."/>
            <person name="Santos F.R."/>
            <person name="Vidigal T.H.D.A."/>
            <person name="Brescovit A.D."/>
            <person name="Santos A.J."/>
        </authorList>
    </citation>
    <scope>NUCLEOTIDE SEQUENCE</scope>
    <source>
        <tissue evidence="2">Shoot tissue taken approximately 20 cm above the soil surface</tissue>
    </source>
</reference>
<protein>
    <submittedName>
        <fullName evidence="2">Uncharacterized protein</fullName>
    </submittedName>
</protein>
<proteinExistence type="predicted"/>
<feature type="compositionally biased region" description="Polar residues" evidence="1">
    <location>
        <begin position="1"/>
        <end position="13"/>
    </location>
</feature>